<dbReference type="Pfam" id="PF09171">
    <property type="entry name" value="AGOG"/>
    <property type="match status" value="1"/>
</dbReference>
<dbReference type="SUPFAM" id="SSF48150">
    <property type="entry name" value="DNA-glycosylase"/>
    <property type="match status" value="1"/>
</dbReference>
<proteinExistence type="predicted"/>
<evidence type="ECO:0000313" key="1">
    <source>
        <dbReference type="EMBL" id="AHL23433.1"/>
    </source>
</evidence>
<dbReference type="InterPro" id="IPR011257">
    <property type="entry name" value="DNA_glycosylase"/>
</dbReference>
<keyword evidence="2" id="KW-1185">Reference proteome</keyword>
<gene>
    <name evidence="1" type="ORF">BD01_1830</name>
</gene>
<dbReference type="InterPro" id="IPR015254">
    <property type="entry name" value="AGOG-like"/>
</dbReference>
<dbReference type="eggNOG" id="arCOG04144">
    <property type="taxonomic scope" value="Archaea"/>
</dbReference>
<dbReference type="KEGG" id="tnu:BD01_1830"/>
<protein>
    <submittedName>
        <fullName evidence="1">Uncharacterized protein conserved in archaea</fullName>
    </submittedName>
</protein>
<dbReference type="GO" id="GO:0006281">
    <property type="term" value="P:DNA repair"/>
    <property type="evidence" value="ECO:0007669"/>
    <property type="project" value="InterPro"/>
</dbReference>
<organism evidence="1 2">
    <name type="scientific">Thermococcus nautili</name>
    <dbReference type="NCBI Taxonomy" id="195522"/>
    <lineage>
        <taxon>Archaea</taxon>
        <taxon>Methanobacteriati</taxon>
        <taxon>Methanobacteriota</taxon>
        <taxon>Thermococci</taxon>
        <taxon>Thermococcales</taxon>
        <taxon>Thermococcaceae</taxon>
        <taxon>Thermococcus</taxon>
    </lineage>
</organism>
<accession>W8NVX1</accession>
<reference evidence="1 2" key="1">
    <citation type="submission" date="2014-02" db="EMBL/GenBank/DDBJ databases">
        <title>Genome Sequence of an Hyperthermophilic Archaeon, Thermococcus nautili 30-1, producing viral vesicles.</title>
        <authorList>
            <person name="Oberto J."/>
            <person name="Gaudin M."/>
            <person name="Cossu M."/>
            <person name="Gorlas A."/>
            <person name="Slesarev A."/>
            <person name="Marguet E."/>
            <person name="Forterre P."/>
        </authorList>
    </citation>
    <scope>NUCLEOTIDE SEQUENCE [LARGE SCALE GENOMIC DNA]</scope>
    <source>
        <strain evidence="1 2">30-1</strain>
    </source>
</reference>
<dbReference type="Gene3D" id="1.10.340.30">
    <property type="entry name" value="Hypothetical protein, domain 2"/>
    <property type="match status" value="1"/>
</dbReference>
<dbReference type="RefSeq" id="WP_051482199.1">
    <property type="nucleotide sequence ID" value="NZ_CP007264.1"/>
</dbReference>
<dbReference type="EMBL" id="CP007264">
    <property type="protein sequence ID" value="AHL23433.1"/>
    <property type="molecule type" value="Genomic_DNA"/>
</dbReference>
<sequence length="280" mass="32493">MRGLQKTLLSSLRDNGIGEDMFSTARKVGRILSDIPLQVWDEIVKQEPEAKLADQLPKYGFGKFATFMVMAGLNDYQLKGPAEKKYWPLLHKILKETPVPQTTNELKTLLRGFYENERFRKAKVKRLEKFLDSNLAQELWVSNPETVSKNLKEIWTKLAKVMNQKKNAKTIAFAMKTLAITLILSGHHDFDFSGIPIPVDIRVKRLTSKILKKELTDEEVRHFWNEVLREIKKRQPEVNMIHLDSLVWQIGNLADCKEINEYFKEIQVPHVGQELCNLIH</sequence>
<name>W8NVX1_9EURY</name>
<evidence type="ECO:0000313" key="2">
    <source>
        <dbReference type="Proteomes" id="UP000019434"/>
    </source>
</evidence>
<dbReference type="AlphaFoldDB" id="W8NVX1"/>
<dbReference type="GO" id="GO:0003906">
    <property type="term" value="F:DNA-(apurinic or apyrimidinic site) endonuclease activity"/>
    <property type="evidence" value="ECO:0007669"/>
    <property type="project" value="InterPro"/>
</dbReference>
<dbReference type="Proteomes" id="UP000019434">
    <property type="component" value="Chromosome"/>
</dbReference>
<dbReference type="GeneID" id="24958151"/>
<dbReference type="STRING" id="195522.BD01_1830"/>
<dbReference type="HOGENOM" id="CLU_1084929_0_0_2"/>
<dbReference type="GO" id="GO:0016799">
    <property type="term" value="F:hydrolase activity, hydrolyzing N-glycosyl compounds"/>
    <property type="evidence" value="ECO:0007669"/>
    <property type="project" value="InterPro"/>
</dbReference>
<dbReference type="OrthoDB" id="101696at2157"/>